<dbReference type="GeneID" id="9617674"/>
<protein>
    <submittedName>
        <fullName evidence="1">Uncharacterized protein</fullName>
    </submittedName>
</protein>
<proteinExistence type="predicted"/>
<keyword evidence="2" id="KW-1185">Reference proteome</keyword>
<evidence type="ECO:0000313" key="1">
    <source>
        <dbReference type="EMBL" id="EFJ48410.1"/>
    </source>
</evidence>
<dbReference type="OrthoDB" id="262529at2759"/>
<accession>D8TW36</accession>
<reference evidence="1 2" key="1">
    <citation type="journal article" date="2010" name="Science">
        <title>Genomic analysis of organismal complexity in the multicellular green alga Volvox carteri.</title>
        <authorList>
            <person name="Prochnik S.E."/>
            <person name="Umen J."/>
            <person name="Nedelcu A.M."/>
            <person name="Hallmann A."/>
            <person name="Miller S.M."/>
            <person name="Nishii I."/>
            <person name="Ferris P."/>
            <person name="Kuo A."/>
            <person name="Mitros T."/>
            <person name="Fritz-Laylin L.K."/>
            <person name="Hellsten U."/>
            <person name="Chapman J."/>
            <person name="Simakov O."/>
            <person name="Rensing S.A."/>
            <person name="Terry A."/>
            <person name="Pangilinan J."/>
            <person name="Kapitonov V."/>
            <person name="Jurka J."/>
            <person name="Salamov A."/>
            <person name="Shapiro H."/>
            <person name="Schmutz J."/>
            <person name="Grimwood J."/>
            <person name="Lindquist E."/>
            <person name="Lucas S."/>
            <person name="Grigoriev I.V."/>
            <person name="Schmitt R."/>
            <person name="Kirk D."/>
            <person name="Rokhsar D.S."/>
        </authorList>
    </citation>
    <scope>NUCLEOTIDE SEQUENCE [LARGE SCALE GENOMIC DNA]</scope>
    <source>
        <strain evidence="2">f. Nagariensis / Eve</strain>
    </source>
</reference>
<organism evidence="2">
    <name type="scientific">Volvox carteri f. nagariensis</name>
    <dbReference type="NCBI Taxonomy" id="3068"/>
    <lineage>
        <taxon>Eukaryota</taxon>
        <taxon>Viridiplantae</taxon>
        <taxon>Chlorophyta</taxon>
        <taxon>core chlorophytes</taxon>
        <taxon>Chlorophyceae</taxon>
        <taxon>CS clade</taxon>
        <taxon>Chlamydomonadales</taxon>
        <taxon>Volvocaceae</taxon>
        <taxon>Volvox</taxon>
    </lineage>
</organism>
<dbReference type="AlphaFoldDB" id="D8TW36"/>
<dbReference type="Proteomes" id="UP000001058">
    <property type="component" value="Unassembled WGS sequence"/>
</dbReference>
<dbReference type="EMBL" id="GL378340">
    <property type="protein sequence ID" value="EFJ48410.1"/>
    <property type="molecule type" value="Genomic_DNA"/>
</dbReference>
<evidence type="ECO:0000313" key="2">
    <source>
        <dbReference type="Proteomes" id="UP000001058"/>
    </source>
</evidence>
<name>D8TW36_VOLCA</name>
<dbReference type="InParanoid" id="D8TW36"/>
<sequence length="241" mass="26621">MSYGLHGRILDSLKASYADVKFRVKLGRHDRAECLLGLLEAYCKATGMAANAAKCEVLIFGGATRERKRLIEAAYRLGGAGLRVLTGNETARYLGLHYGPGVQFSACTKQLLTAVPHPPASNRICRIDGGPTPFLVSSQDHLMIVCAIRDLHSGRSRISDQWHHRKQAAPKSQDAAGYTVFAITMLNEDGNARDLSMFYWHTDGAFACLPQMLEWAADNNQQAVGDILFYRYINVNIQMGM</sequence>
<dbReference type="RefSeq" id="XP_002950664.1">
    <property type="nucleotide sequence ID" value="XM_002950618.1"/>
</dbReference>
<dbReference type="KEGG" id="vcn:VOLCADRAFT_91070"/>
<gene>
    <name evidence="1" type="ORF">VOLCADRAFT_91070</name>
</gene>